<protein>
    <submittedName>
        <fullName evidence="2">Uncharacterized protein</fullName>
    </submittedName>
</protein>
<evidence type="ECO:0000256" key="1">
    <source>
        <dbReference type="SAM" id="Phobius"/>
    </source>
</evidence>
<accession>A0A9Q4CBI0</accession>
<feature type="transmembrane region" description="Helical" evidence="1">
    <location>
        <begin position="7"/>
        <end position="26"/>
    </location>
</feature>
<feature type="transmembrane region" description="Helical" evidence="1">
    <location>
        <begin position="46"/>
        <end position="66"/>
    </location>
</feature>
<sequence>MNKYTALFVTALAMALGLIIVGNLLLSAAMDQADLTGDAAGSSMPVFSVIAAGVVLLVASVMYFPAKMLDSKK</sequence>
<proteinExistence type="predicted"/>
<keyword evidence="1" id="KW-0812">Transmembrane</keyword>
<evidence type="ECO:0000313" key="2">
    <source>
        <dbReference type="EMBL" id="MCX7537858.1"/>
    </source>
</evidence>
<keyword evidence="1" id="KW-1133">Transmembrane helix</keyword>
<comment type="caution">
    <text evidence="2">The sequence shown here is derived from an EMBL/GenBank/DDBJ whole genome shotgun (WGS) entry which is preliminary data.</text>
</comment>
<evidence type="ECO:0000313" key="3">
    <source>
        <dbReference type="Proteomes" id="UP001070238"/>
    </source>
</evidence>
<dbReference type="AlphaFoldDB" id="A0A9Q4CBI0"/>
<gene>
    <name evidence="2" type="ORF">OS123_04775</name>
</gene>
<dbReference type="Proteomes" id="UP001070238">
    <property type="component" value="Unassembled WGS sequence"/>
</dbReference>
<name>A0A9Q4CBI0_9CORY</name>
<keyword evidence="1" id="KW-0472">Membrane</keyword>
<dbReference type="RefSeq" id="WP_267169277.1">
    <property type="nucleotide sequence ID" value="NZ_JAPMKX010000002.1"/>
</dbReference>
<dbReference type="EMBL" id="JAPMKX010000002">
    <property type="protein sequence ID" value="MCX7537858.1"/>
    <property type="molecule type" value="Genomic_DNA"/>
</dbReference>
<organism evidence="2 3">
    <name type="scientific">Corynebacterium antarcticum</name>
    <dbReference type="NCBI Taxonomy" id="2800405"/>
    <lineage>
        <taxon>Bacteria</taxon>
        <taxon>Bacillati</taxon>
        <taxon>Actinomycetota</taxon>
        <taxon>Actinomycetes</taxon>
        <taxon>Mycobacteriales</taxon>
        <taxon>Corynebacteriaceae</taxon>
        <taxon>Corynebacterium</taxon>
    </lineage>
</organism>
<reference evidence="2" key="1">
    <citation type="submission" date="2022-11" db="EMBL/GenBank/DDBJ databases">
        <title>Corynebacterium sp. isolated from Penguins.</title>
        <authorList>
            <person name="Sedlar K."/>
            <person name="Svec P."/>
        </authorList>
    </citation>
    <scope>NUCLEOTIDE SEQUENCE</scope>
    <source>
        <strain evidence="2">P5875</strain>
    </source>
</reference>